<evidence type="ECO:0000313" key="11">
    <source>
        <dbReference type="Proteomes" id="UP000578686"/>
    </source>
</evidence>
<feature type="transmembrane region" description="Helical" evidence="9">
    <location>
        <begin position="247"/>
        <end position="266"/>
    </location>
</feature>
<sequence>MSTPSAPGSPPPEAAPDHAAAPASPVPAADGAASPVPVSAADRAAAPHEQDQGPVPGDRFVARAALVTALLTAGGSLLGLVRDQTLAHLFGAGSETDAFLVAWTFPEFASTVLIEDAMALVLVPAFSLALARRGLGTSPRDPVGELLRATLPRLLLVLAVTSAVLAAAAPLLVRLLAPGLADPQLAADCTRMTAVTVLTFGTAGYLSAVLRAHHSFAPPAAIYIAYNLGIVAAAFALHTAWGMRAAALGVALGSLLMVLVQLPAFLRRLPARRLAVRQRSAPAPAPAAGRRDPASAEGAAVSAAGPLSPGAAALALVAPVALFALSRQAQVLVERFLASDLPAGAISHLNYAQKVAQLPMVLSLMIVTVTLPVVARAMAEGDLDGARRRVERDLVWASGVVLAGAAYVLACGPQLIEVLFQRGAFDAAATEATAAVMRVYALGLLGHTLVGTLARPFFSAARPTWYPMAAMACGLTVTAAAGAALVGPWGAPGLAAANAAGIAVAALLMLRGLRTRVLAVDIRRVLAVLARLACAATAAAVAGWALAYRLDSPTAALVVTAVLVPSVLVAASAALRVPEVLSLVTEARRRLRHVRSVP</sequence>
<dbReference type="PANTHER" id="PTHR47019:SF1">
    <property type="entry name" value="LIPID II FLIPPASE MURJ"/>
    <property type="match status" value="1"/>
</dbReference>
<feature type="transmembrane region" description="Helical" evidence="9">
    <location>
        <begin position="151"/>
        <end position="172"/>
    </location>
</feature>
<dbReference type="PANTHER" id="PTHR47019">
    <property type="entry name" value="LIPID II FLIPPASE MURJ"/>
    <property type="match status" value="1"/>
</dbReference>
<keyword evidence="6 9" id="KW-1133">Transmembrane helix</keyword>
<feature type="transmembrane region" description="Helical" evidence="9">
    <location>
        <begin position="554"/>
        <end position="575"/>
    </location>
</feature>
<dbReference type="Proteomes" id="UP000578686">
    <property type="component" value="Unassembled WGS sequence"/>
</dbReference>
<dbReference type="GO" id="GO:0009252">
    <property type="term" value="P:peptidoglycan biosynthetic process"/>
    <property type="evidence" value="ECO:0007669"/>
    <property type="project" value="UniProtKB-KW"/>
</dbReference>
<evidence type="ECO:0000256" key="4">
    <source>
        <dbReference type="ARBA" id="ARBA00022960"/>
    </source>
</evidence>
<keyword evidence="3 9" id="KW-0812">Transmembrane</keyword>
<dbReference type="GO" id="GO:0008360">
    <property type="term" value="P:regulation of cell shape"/>
    <property type="evidence" value="ECO:0007669"/>
    <property type="project" value="UniProtKB-KW"/>
</dbReference>
<feature type="transmembrane region" description="Helical" evidence="9">
    <location>
        <begin position="222"/>
        <end position="241"/>
    </location>
</feature>
<evidence type="ECO:0000256" key="1">
    <source>
        <dbReference type="ARBA" id="ARBA00004651"/>
    </source>
</evidence>
<reference evidence="10 11" key="1">
    <citation type="submission" date="2020-03" db="EMBL/GenBank/DDBJ databases">
        <title>Draft genome of Streptomyces sp. ventii, isolated from the Axial Seamount in the Pacific Ocean, and resequencing of the two type strains Streptomyces lonarensis strain NCL 716 and Streptomyces bohaiensis strain 11A07.</title>
        <authorList>
            <person name="Loughran R.M."/>
            <person name="Pfannmuller K.M."/>
            <person name="Wasson B.J."/>
            <person name="Deadmond M.C."/>
            <person name="Paddock B.E."/>
            <person name="Koyack M.J."/>
            <person name="Gallegos D.A."/>
            <person name="Mitchell E.A."/>
            <person name="Ushijima B."/>
            <person name="Saw J.H."/>
            <person name="Mcphail K.L."/>
            <person name="Videau P."/>
        </authorList>
    </citation>
    <scope>NUCLEOTIDE SEQUENCE [LARGE SCALE GENOMIC DNA]</scope>
    <source>
        <strain evidence="10 11">NCL716</strain>
    </source>
</reference>
<gene>
    <name evidence="10" type="ORF">HCN56_23945</name>
</gene>
<evidence type="ECO:0000256" key="2">
    <source>
        <dbReference type="ARBA" id="ARBA00022475"/>
    </source>
</evidence>
<name>A0A7X6D5W2_9ACTN</name>
<dbReference type="GO" id="GO:0034204">
    <property type="term" value="P:lipid translocation"/>
    <property type="evidence" value="ECO:0007669"/>
    <property type="project" value="TreeGrafter"/>
</dbReference>
<dbReference type="GO" id="GO:0005886">
    <property type="term" value="C:plasma membrane"/>
    <property type="evidence" value="ECO:0007669"/>
    <property type="project" value="UniProtKB-SubCell"/>
</dbReference>
<keyword evidence="7 9" id="KW-0472">Membrane</keyword>
<feature type="transmembrane region" description="Helical" evidence="9">
    <location>
        <begin position="394"/>
        <end position="416"/>
    </location>
</feature>
<comment type="caution">
    <text evidence="10">The sequence shown here is derived from an EMBL/GenBank/DDBJ whole genome shotgun (WGS) entry which is preliminary data.</text>
</comment>
<dbReference type="InterPro" id="IPR004268">
    <property type="entry name" value="MurJ"/>
</dbReference>
<feature type="region of interest" description="Disordered" evidence="8">
    <location>
        <begin position="1"/>
        <end position="56"/>
    </location>
</feature>
<keyword evidence="2" id="KW-1003">Cell membrane</keyword>
<evidence type="ECO:0000256" key="9">
    <source>
        <dbReference type="SAM" id="Phobius"/>
    </source>
</evidence>
<feature type="transmembrane region" description="Helical" evidence="9">
    <location>
        <begin position="465"/>
        <end position="487"/>
    </location>
</feature>
<feature type="transmembrane region" description="Helical" evidence="9">
    <location>
        <begin position="60"/>
        <end position="81"/>
    </location>
</feature>
<protein>
    <submittedName>
        <fullName evidence="10">Virulence factor MviN</fullName>
    </submittedName>
</protein>
<feature type="transmembrane region" description="Helical" evidence="9">
    <location>
        <begin position="436"/>
        <end position="458"/>
    </location>
</feature>
<keyword evidence="5" id="KW-0573">Peptidoglycan synthesis</keyword>
<feature type="transmembrane region" description="Helical" evidence="9">
    <location>
        <begin position="493"/>
        <end position="513"/>
    </location>
</feature>
<evidence type="ECO:0000256" key="8">
    <source>
        <dbReference type="SAM" id="MobiDB-lite"/>
    </source>
</evidence>
<keyword evidence="4" id="KW-0133">Cell shape</keyword>
<evidence type="ECO:0000256" key="6">
    <source>
        <dbReference type="ARBA" id="ARBA00022989"/>
    </source>
</evidence>
<dbReference type="InterPro" id="IPR051050">
    <property type="entry name" value="Lipid_II_flippase_MurJ/MviN"/>
</dbReference>
<evidence type="ECO:0000256" key="7">
    <source>
        <dbReference type="ARBA" id="ARBA00023136"/>
    </source>
</evidence>
<comment type="subcellular location">
    <subcellularLocation>
        <location evidence="1">Cell membrane</location>
        <topology evidence="1">Multi-pass membrane protein</topology>
    </subcellularLocation>
</comment>
<feature type="transmembrane region" description="Helical" evidence="9">
    <location>
        <begin position="192"/>
        <end position="210"/>
    </location>
</feature>
<evidence type="ECO:0000256" key="3">
    <source>
        <dbReference type="ARBA" id="ARBA00022692"/>
    </source>
</evidence>
<evidence type="ECO:0000313" key="10">
    <source>
        <dbReference type="EMBL" id="NJQ08543.1"/>
    </source>
</evidence>
<proteinExistence type="predicted"/>
<dbReference type="Pfam" id="PF03023">
    <property type="entry name" value="MurJ"/>
    <property type="match status" value="1"/>
</dbReference>
<evidence type="ECO:0000256" key="5">
    <source>
        <dbReference type="ARBA" id="ARBA00022984"/>
    </source>
</evidence>
<feature type="transmembrane region" description="Helical" evidence="9">
    <location>
        <begin position="525"/>
        <end position="548"/>
    </location>
</feature>
<dbReference type="GO" id="GO:0015648">
    <property type="term" value="F:lipid-linked peptidoglycan transporter activity"/>
    <property type="evidence" value="ECO:0007669"/>
    <property type="project" value="TreeGrafter"/>
</dbReference>
<dbReference type="EMBL" id="JAAVJD010000335">
    <property type="protein sequence ID" value="NJQ08543.1"/>
    <property type="molecule type" value="Genomic_DNA"/>
</dbReference>
<accession>A0A7X6D5W2</accession>
<feature type="transmembrane region" description="Helical" evidence="9">
    <location>
        <begin position="300"/>
        <end position="325"/>
    </location>
</feature>
<dbReference type="AlphaFoldDB" id="A0A7X6D5W2"/>
<feature type="transmembrane region" description="Helical" evidence="9">
    <location>
        <begin position="356"/>
        <end position="374"/>
    </location>
</feature>
<keyword evidence="11" id="KW-1185">Reference proteome</keyword>
<dbReference type="PRINTS" id="PR01806">
    <property type="entry name" value="VIRFACTRMVIN"/>
</dbReference>
<feature type="compositionally biased region" description="Low complexity" evidence="8">
    <location>
        <begin position="17"/>
        <end position="44"/>
    </location>
</feature>
<organism evidence="10 11">
    <name type="scientific">Streptomyces lonarensis</name>
    <dbReference type="NCBI Taxonomy" id="700599"/>
    <lineage>
        <taxon>Bacteria</taxon>
        <taxon>Bacillati</taxon>
        <taxon>Actinomycetota</taxon>
        <taxon>Actinomycetes</taxon>
        <taxon>Kitasatosporales</taxon>
        <taxon>Streptomycetaceae</taxon>
        <taxon>Streptomyces</taxon>
    </lineage>
</organism>